<keyword evidence="19" id="KW-1185">Reference proteome</keyword>
<sequence>MRRTGWLAGLMLAMAAMISLVSAQNASSSGQSGEMDFLVRMPNCANQLQCFLKMRAAQEAPCDSDDLDCLCQSAEFGNNAVTSCVVNTCSTKESLLARNLMSTACKLPVRDHSQTYTIVAIVFCVLSGLAVLQRFMAKLLVVDATLGMDDYMVLLATAIQAPMAAIGVEMGVANGLGRDIWTLEFHQITSFSYALYIFTNLYFANIAVIKLAFVFFYLRVFPKRNVRRYLWATVALVVCFGTTFVVAGIFQCTPISYYWTRWKEEAIDHGHCVNVSALAWANGAISIGIDLWMIAIPLSQVRNLNLDWKKKAEVAFMFCVGLFVTVMACIRLESLITHDVHSPNATWVKQEVAIWSTIEVNVGIICACLPSLRTLVVLLFGRIPLLSSSFQRAQRPRPMQDEDEEKRKKGGFRKSKAFGTISRSIAEPVEGGRSRSRAANERGIRMETEVAVEFETMSAEDDETRLMKRDAELGLGLSHSGLSHDSSSSNSLDKHKEMRP</sequence>
<evidence type="ECO:0000256" key="3">
    <source>
        <dbReference type="ARBA" id="ARBA00004613"/>
    </source>
</evidence>
<keyword evidence="11" id="KW-1015">Disulfide bond</keyword>
<feature type="transmembrane region" description="Helical" evidence="15">
    <location>
        <begin position="193"/>
        <end position="218"/>
    </location>
</feature>
<keyword evidence="12" id="KW-0449">Lipoprotein</keyword>
<feature type="transmembrane region" description="Helical" evidence="15">
    <location>
        <begin position="115"/>
        <end position="132"/>
    </location>
</feature>
<feature type="domain" description="CFEM" evidence="17">
    <location>
        <begin position="37"/>
        <end position="106"/>
    </location>
</feature>
<keyword evidence="8 16" id="KW-0732">Signal</keyword>
<dbReference type="EMBL" id="MU251266">
    <property type="protein sequence ID" value="KAG9251784.1"/>
    <property type="molecule type" value="Genomic_DNA"/>
</dbReference>
<dbReference type="Pfam" id="PF20684">
    <property type="entry name" value="Fung_rhodopsin"/>
    <property type="match status" value="1"/>
</dbReference>
<keyword evidence="5" id="KW-0964">Secreted</keyword>
<feature type="region of interest" description="Disordered" evidence="14">
    <location>
        <begin position="454"/>
        <end position="500"/>
    </location>
</feature>
<evidence type="ECO:0000256" key="4">
    <source>
        <dbReference type="ARBA" id="ARBA00010031"/>
    </source>
</evidence>
<evidence type="ECO:0000256" key="11">
    <source>
        <dbReference type="ARBA" id="ARBA00023157"/>
    </source>
</evidence>
<keyword evidence="7 15" id="KW-0812">Transmembrane</keyword>
<evidence type="ECO:0000256" key="8">
    <source>
        <dbReference type="ARBA" id="ARBA00022729"/>
    </source>
</evidence>
<dbReference type="RefSeq" id="XP_046115708.1">
    <property type="nucleotide sequence ID" value="XM_046262417.1"/>
</dbReference>
<feature type="transmembrane region" description="Helical" evidence="15">
    <location>
        <begin position="153"/>
        <end position="173"/>
    </location>
</feature>
<evidence type="ECO:0000256" key="12">
    <source>
        <dbReference type="ARBA" id="ARBA00023288"/>
    </source>
</evidence>
<feature type="signal peptide" evidence="16">
    <location>
        <begin position="1"/>
        <end position="23"/>
    </location>
</feature>
<dbReference type="Pfam" id="PF05730">
    <property type="entry name" value="CFEM"/>
    <property type="match status" value="1"/>
</dbReference>
<evidence type="ECO:0000313" key="19">
    <source>
        <dbReference type="Proteomes" id="UP000887229"/>
    </source>
</evidence>
<feature type="chain" id="PRO_5040292002" evidence="16">
    <location>
        <begin position="24"/>
        <end position="500"/>
    </location>
</feature>
<comment type="similarity">
    <text evidence="4">Belongs to the RBT5 family.</text>
</comment>
<dbReference type="PANTHER" id="PTHR33048:SF143">
    <property type="entry name" value="EXTRACELLULAR MEMBRANE PROTEIN CFEM DOMAIN-CONTAINING PROTEIN-RELATED"/>
    <property type="match status" value="1"/>
</dbReference>
<evidence type="ECO:0000256" key="1">
    <source>
        <dbReference type="ARBA" id="ARBA00004141"/>
    </source>
</evidence>
<evidence type="ECO:0000256" key="10">
    <source>
        <dbReference type="ARBA" id="ARBA00023136"/>
    </source>
</evidence>
<keyword evidence="6" id="KW-0336">GPI-anchor</keyword>
<name>A0A9P7ZGQ2_9HYPO</name>
<dbReference type="GeneID" id="70293320"/>
<dbReference type="Proteomes" id="UP000887229">
    <property type="component" value="Unassembled WGS sequence"/>
</dbReference>
<dbReference type="SMART" id="SM00747">
    <property type="entry name" value="CFEM"/>
    <property type="match status" value="1"/>
</dbReference>
<evidence type="ECO:0000256" key="7">
    <source>
        <dbReference type="ARBA" id="ARBA00022692"/>
    </source>
</evidence>
<dbReference type="AlphaFoldDB" id="A0A9P7ZGQ2"/>
<comment type="subcellular location">
    <subcellularLocation>
        <location evidence="2">Membrane</location>
        <topology evidence="2">Lipid-anchor</topology>
        <topology evidence="2">GPI-anchor</topology>
    </subcellularLocation>
    <subcellularLocation>
        <location evidence="1">Membrane</location>
        <topology evidence="1">Multi-pass membrane protein</topology>
    </subcellularLocation>
    <subcellularLocation>
        <location evidence="3">Secreted</location>
    </subcellularLocation>
</comment>
<feature type="transmembrane region" description="Helical" evidence="15">
    <location>
        <begin position="230"/>
        <end position="257"/>
    </location>
</feature>
<dbReference type="PANTHER" id="PTHR33048">
    <property type="entry name" value="PTH11-LIKE INTEGRAL MEMBRANE PROTEIN (AFU_ORTHOLOGUE AFUA_5G11245)"/>
    <property type="match status" value="1"/>
</dbReference>
<evidence type="ECO:0000256" key="14">
    <source>
        <dbReference type="SAM" id="MobiDB-lite"/>
    </source>
</evidence>
<feature type="compositionally biased region" description="Low complexity" evidence="14">
    <location>
        <begin position="473"/>
        <end position="491"/>
    </location>
</feature>
<dbReference type="GO" id="GO:0005576">
    <property type="term" value="C:extracellular region"/>
    <property type="evidence" value="ECO:0007669"/>
    <property type="project" value="UniProtKB-SubCell"/>
</dbReference>
<keyword evidence="9 15" id="KW-1133">Transmembrane helix</keyword>
<keyword evidence="10 15" id="KW-0472">Membrane</keyword>
<reference evidence="18" key="1">
    <citation type="journal article" date="2021" name="IMA Fungus">
        <title>Genomic characterization of three marine fungi, including Emericellopsis atlantica sp. nov. with signatures of a generalist lifestyle and marine biomass degradation.</title>
        <authorList>
            <person name="Hagestad O.C."/>
            <person name="Hou L."/>
            <person name="Andersen J.H."/>
            <person name="Hansen E.H."/>
            <person name="Altermark B."/>
            <person name="Li C."/>
            <person name="Kuhnert E."/>
            <person name="Cox R.J."/>
            <person name="Crous P.W."/>
            <person name="Spatafora J.W."/>
            <person name="Lail K."/>
            <person name="Amirebrahimi M."/>
            <person name="Lipzen A."/>
            <person name="Pangilinan J."/>
            <person name="Andreopoulos W."/>
            <person name="Hayes R.D."/>
            <person name="Ng V."/>
            <person name="Grigoriev I.V."/>
            <person name="Jackson S.A."/>
            <person name="Sutton T.D.S."/>
            <person name="Dobson A.D.W."/>
            <person name="Rama T."/>
        </authorList>
    </citation>
    <scope>NUCLEOTIDE SEQUENCE</scope>
    <source>
        <strain evidence="18">TS7</strain>
    </source>
</reference>
<accession>A0A9P7ZGQ2</accession>
<organism evidence="18 19">
    <name type="scientific">Emericellopsis atlantica</name>
    <dbReference type="NCBI Taxonomy" id="2614577"/>
    <lineage>
        <taxon>Eukaryota</taxon>
        <taxon>Fungi</taxon>
        <taxon>Dikarya</taxon>
        <taxon>Ascomycota</taxon>
        <taxon>Pezizomycotina</taxon>
        <taxon>Sordariomycetes</taxon>
        <taxon>Hypocreomycetidae</taxon>
        <taxon>Hypocreales</taxon>
        <taxon>Bionectriaceae</taxon>
        <taxon>Emericellopsis</taxon>
    </lineage>
</organism>
<evidence type="ECO:0000256" key="13">
    <source>
        <dbReference type="ARBA" id="ARBA00038359"/>
    </source>
</evidence>
<feature type="transmembrane region" description="Helical" evidence="15">
    <location>
        <begin position="277"/>
        <end position="294"/>
    </location>
</feature>
<evidence type="ECO:0000256" key="2">
    <source>
        <dbReference type="ARBA" id="ARBA00004589"/>
    </source>
</evidence>
<comment type="caution">
    <text evidence="18">The sequence shown here is derived from an EMBL/GenBank/DDBJ whole genome shotgun (WGS) entry which is preliminary data.</text>
</comment>
<evidence type="ECO:0000256" key="5">
    <source>
        <dbReference type="ARBA" id="ARBA00022525"/>
    </source>
</evidence>
<evidence type="ECO:0000256" key="16">
    <source>
        <dbReference type="SAM" id="SignalP"/>
    </source>
</evidence>
<feature type="transmembrane region" description="Helical" evidence="15">
    <location>
        <begin position="314"/>
        <end position="333"/>
    </location>
</feature>
<evidence type="ECO:0000256" key="9">
    <source>
        <dbReference type="ARBA" id="ARBA00022989"/>
    </source>
</evidence>
<protein>
    <submittedName>
        <fullName evidence="18">Integral membrane protein</fullName>
    </submittedName>
</protein>
<evidence type="ECO:0000313" key="18">
    <source>
        <dbReference type="EMBL" id="KAG9251784.1"/>
    </source>
</evidence>
<evidence type="ECO:0000256" key="6">
    <source>
        <dbReference type="ARBA" id="ARBA00022622"/>
    </source>
</evidence>
<comment type="similarity">
    <text evidence="13">Belongs to the SAT4 family.</text>
</comment>
<feature type="region of interest" description="Disordered" evidence="14">
    <location>
        <begin position="391"/>
        <end position="413"/>
    </location>
</feature>
<evidence type="ECO:0000256" key="15">
    <source>
        <dbReference type="SAM" id="Phobius"/>
    </source>
</evidence>
<proteinExistence type="inferred from homology"/>
<dbReference type="OrthoDB" id="2496787at2759"/>
<dbReference type="InterPro" id="IPR049326">
    <property type="entry name" value="Rhodopsin_dom_fungi"/>
</dbReference>
<dbReference type="InterPro" id="IPR052337">
    <property type="entry name" value="SAT4-like"/>
</dbReference>
<keyword evidence="6" id="KW-0325">Glycoprotein</keyword>
<dbReference type="GO" id="GO:0098552">
    <property type="term" value="C:side of membrane"/>
    <property type="evidence" value="ECO:0007669"/>
    <property type="project" value="UniProtKB-KW"/>
</dbReference>
<gene>
    <name evidence="18" type="ORF">F5Z01DRAFT_639083</name>
</gene>
<dbReference type="InterPro" id="IPR008427">
    <property type="entry name" value="Extracellular_membr_CFEM_dom"/>
</dbReference>
<evidence type="ECO:0000259" key="17">
    <source>
        <dbReference type="SMART" id="SM00747"/>
    </source>
</evidence>